<feature type="transmembrane region" description="Helical" evidence="1">
    <location>
        <begin position="185"/>
        <end position="203"/>
    </location>
</feature>
<feature type="transmembrane region" description="Helical" evidence="1">
    <location>
        <begin position="157"/>
        <end position="179"/>
    </location>
</feature>
<dbReference type="RefSeq" id="WP_101932798.1">
    <property type="nucleotide sequence ID" value="NZ_CP018622.1"/>
</dbReference>
<keyword evidence="1" id="KW-1133">Transmembrane helix</keyword>
<dbReference type="Proteomes" id="UP000234237">
    <property type="component" value="Chromosome"/>
</dbReference>
<dbReference type="AlphaFoldDB" id="A0A2K9IW39"/>
<name>A0A2K9IW39_9BACI</name>
<evidence type="ECO:0008006" key="4">
    <source>
        <dbReference type="Google" id="ProtNLM"/>
    </source>
</evidence>
<feature type="transmembrane region" description="Helical" evidence="1">
    <location>
        <begin position="215"/>
        <end position="233"/>
    </location>
</feature>
<protein>
    <recommendedName>
        <fullName evidence="4">Zinc ribbon domain-containing protein</fullName>
    </recommendedName>
</protein>
<dbReference type="KEGG" id="vpn:A21D_00825"/>
<feature type="transmembrane region" description="Helical" evidence="1">
    <location>
        <begin position="123"/>
        <end position="145"/>
    </location>
</feature>
<evidence type="ECO:0000313" key="2">
    <source>
        <dbReference type="EMBL" id="AUJ23937.1"/>
    </source>
</evidence>
<evidence type="ECO:0000256" key="1">
    <source>
        <dbReference type="SAM" id="Phobius"/>
    </source>
</evidence>
<dbReference type="EMBL" id="CP018622">
    <property type="protein sequence ID" value="AUJ23937.1"/>
    <property type="molecule type" value="Genomic_DNA"/>
</dbReference>
<accession>A0A2K9IW39</accession>
<sequence length="256" mass="28855">MLCPNCKYETKEGKFCTNCGAHLYLEEEAVAKEDESQSDASPNNRDVSSTVNTVGKHFASFFMHYLKSPHKARFATQQDIIPAIISIVLFALTVTISFYVVVASQVDSYFVDIGFLDGFILPFIQYLLLFAFIIILTFISTKLTAQHMTLQETVTKVGIYTIPFLLIFLTGILLTWIRIPFFSVLIPISLLGPVIFIPSFILLESKEKEHGYDRVYVLIAFYVISFVVMSILLQDMIGRLLGGVFGGLMGDFFQSY</sequence>
<proteinExistence type="predicted"/>
<feature type="transmembrane region" description="Helical" evidence="1">
    <location>
        <begin position="80"/>
        <end position="103"/>
    </location>
</feature>
<reference evidence="3" key="1">
    <citation type="submission" date="2016-11" db="EMBL/GenBank/DDBJ databases">
        <title>Complete genome sequence of Virgibacillus pantothenticus 21D, a halophilic bacterium isolated from the deep hypersaline anoxic basin Discovery in the Mediterranean Sea.</title>
        <authorList>
            <person name="Zeaiter Z."/>
            <person name="Booth J.M."/>
            <person name="Prosdocimi E.M."/>
            <person name="Mapelli F."/>
            <person name="Fusi M."/>
            <person name="Daffonchio D."/>
            <person name="Borin S."/>
            <person name="Crotti E."/>
        </authorList>
    </citation>
    <scope>NUCLEOTIDE SEQUENCE [LARGE SCALE GENOMIC DNA]</scope>
    <source>
        <strain evidence="3">21D</strain>
    </source>
</reference>
<evidence type="ECO:0000313" key="3">
    <source>
        <dbReference type="Proteomes" id="UP000234237"/>
    </source>
</evidence>
<gene>
    <name evidence="2" type="ORF">A21D_00825</name>
</gene>
<keyword evidence="1" id="KW-0812">Transmembrane</keyword>
<keyword evidence="1" id="KW-0472">Membrane</keyword>
<organism evidence="2 3">
    <name type="scientific">Virgibacillus dokdonensis</name>
    <dbReference type="NCBI Taxonomy" id="302167"/>
    <lineage>
        <taxon>Bacteria</taxon>
        <taxon>Bacillati</taxon>
        <taxon>Bacillota</taxon>
        <taxon>Bacilli</taxon>
        <taxon>Bacillales</taxon>
        <taxon>Bacillaceae</taxon>
        <taxon>Virgibacillus</taxon>
    </lineage>
</organism>
<dbReference type="STRING" id="302167.GCA_900166595_03696"/>